<dbReference type="RefSeq" id="WP_047232517.1">
    <property type="nucleotide sequence ID" value="NZ_JNBQ01000007.1"/>
</dbReference>
<dbReference type="InterPro" id="IPR036155">
    <property type="entry name" value="Crypto/Photolyase_N_sf"/>
</dbReference>
<evidence type="ECO:0000256" key="6">
    <source>
        <dbReference type="RuleBase" id="RU004182"/>
    </source>
</evidence>
<dbReference type="PATRIC" id="fig|264251.5.peg.1795"/>
<accession>A0A0H2KND9</accession>
<evidence type="ECO:0000313" key="9">
    <source>
        <dbReference type="EMBL" id="KLN35021.1"/>
    </source>
</evidence>
<dbReference type="EMBL" id="JNBQ01000007">
    <property type="protein sequence ID" value="KLN35021.1"/>
    <property type="molecule type" value="Genomic_DNA"/>
</dbReference>
<dbReference type="PROSITE" id="PS00394">
    <property type="entry name" value="DNA_PHOTOLYASES_1_1"/>
    <property type="match status" value="1"/>
</dbReference>
<feature type="binding site" evidence="4">
    <location>
        <begin position="223"/>
        <end position="227"/>
    </location>
    <ligand>
        <name>FAD</name>
        <dbReference type="ChEBI" id="CHEBI:57692"/>
    </ligand>
</feature>
<dbReference type="GO" id="GO:0003677">
    <property type="term" value="F:DNA binding"/>
    <property type="evidence" value="ECO:0007669"/>
    <property type="project" value="TreeGrafter"/>
</dbReference>
<comment type="cofactor">
    <cofactor evidence="4">
        <name>FAD</name>
        <dbReference type="ChEBI" id="CHEBI:57692"/>
    </cofactor>
    <text evidence="4">Binds 1 FAD per subunit.</text>
</comment>
<protein>
    <submittedName>
        <fullName evidence="9">Deoxyribodipyrimidine photolyase</fullName>
    </submittedName>
</protein>
<keyword evidence="1 4" id="KW-0285">Flavoprotein</keyword>
<dbReference type="SUPFAM" id="SSF48173">
    <property type="entry name" value="Cryptochrome/photolyase FAD-binding domain"/>
    <property type="match status" value="1"/>
</dbReference>
<keyword evidence="10" id="KW-1185">Reference proteome</keyword>
<sequence length="459" mass="51060">MPTLWWCRRDLRLADNPALAVAVETAREAGDDVVALYVLDPRLWGAAGDPRRAYLARSLAALDEATGGRLVVRHGDPRVVVPALAREVGAEEVHVAGAYEPYGVARDEAVEQALTDGGARLVRTGSPYAVAPGRVLTRTGTPFQVFTPFRDAWVTHGWRDPVPRPRDAPWASLRSDGVPDDPGTDARLPAAGEAAARRRWRDFLADHLAGYATERDRPDRPATSGMSIPLKWGELHPRTLLADVRSALHDGLAPSDDALAYRSELAWREFHADVLFHHPGAARRSLRTVVPDDAWATGADEDRYLAAWAAGRTGYPLVDAGMRQLLGEGWMHNRVRMVVASFLVKDLHVRWQRGAAHFMAHLADGDVSQNQLNWQWVAGTGRDAAPYFRIFNPVTQGKKFDPDGTYVRRWVPELRGVEGRAVHEPWTLREQPAGYPERIVDHAVERKVSLDDFERARRT</sequence>
<evidence type="ECO:0000256" key="4">
    <source>
        <dbReference type="PIRSR" id="PIRSR602081-1"/>
    </source>
</evidence>
<evidence type="ECO:0000256" key="3">
    <source>
        <dbReference type="ARBA" id="ARBA00022991"/>
    </source>
</evidence>
<gene>
    <name evidence="9" type="ORF">FB00_08835</name>
</gene>
<feature type="site" description="Electron transfer via tryptophanyl radical" evidence="5">
    <location>
        <position position="295"/>
    </location>
</feature>
<dbReference type="PROSITE" id="PS51645">
    <property type="entry name" value="PHR_CRY_ALPHA_BETA"/>
    <property type="match status" value="1"/>
</dbReference>
<evidence type="ECO:0000256" key="7">
    <source>
        <dbReference type="SAM" id="MobiDB-lite"/>
    </source>
</evidence>
<reference evidence="9 10" key="1">
    <citation type="submission" date="2014-05" db="EMBL/GenBank/DDBJ databases">
        <title>Cellulosimicrobium funkei U11 genome.</title>
        <authorList>
            <person name="Hu C."/>
            <person name="Gong Y."/>
            <person name="Wan W."/>
            <person name="Jiang M."/>
        </authorList>
    </citation>
    <scope>NUCLEOTIDE SEQUENCE [LARGE SCALE GENOMIC DNA]</scope>
    <source>
        <strain evidence="9 10">U11</strain>
    </source>
</reference>
<evidence type="ECO:0000259" key="8">
    <source>
        <dbReference type="PROSITE" id="PS51645"/>
    </source>
</evidence>
<evidence type="ECO:0000256" key="2">
    <source>
        <dbReference type="ARBA" id="ARBA00022827"/>
    </source>
</evidence>
<dbReference type="InterPro" id="IPR014729">
    <property type="entry name" value="Rossmann-like_a/b/a_fold"/>
</dbReference>
<dbReference type="GO" id="GO:0006139">
    <property type="term" value="P:nucleobase-containing compound metabolic process"/>
    <property type="evidence" value="ECO:0007669"/>
    <property type="project" value="UniProtKB-ARBA"/>
</dbReference>
<dbReference type="Proteomes" id="UP000035265">
    <property type="component" value="Unassembled WGS sequence"/>
</dbReference>
<comment type="caution">
    <text evidence="9">The sequence shown here is derived from an EMBL/GenBank/DDBJ whole genome shotgun (WGS) entry which is preliminary data.</text>
</comment>
<dbReference type="GO" id="GO:0006950">
    <property type="term" value="P:response to stress"/>
    <property type="evidence" value="ECO:0007669"/>
    <property type="project" value="UniProtKB-ARBA"/>
</dbReference>
<dbReference type="AlphaFoldDB" id="A0A0H2KND9"/>
<dbReference type="InterPro" id="IPR006050">
    <property type="entry name" value="DNA_photolyase_N"/>
</dbReference>
<dbReference type="Pfam" id="PF00875">
    <property type="entry name" value="DNA_photolyase"/>
    <property type="match status" value="1"/>
</dbReference>
<dbReference type="InterPro" id="IPR002081">
    <property type="entry name" value="Cryptochrome/DNA_photolyase_1"/>
</dbReference>
<dbReference type="Gene3D" id="3.40.50.620">
    <property type="entry name" value="HUPs"/>
    <property type="match status" value="1"/>
</dbReference>
<evidence type="ECO:0000313" key="10">
    <source>
        <dbReference type="Proteomes" id="UP000035265"/>
    </source>
</evidence>
<dbReference type="Pfam" id="PF03441">
    <property type="entry name" value="FAD_binding_7"/>
    <property type="match status" value="1"/>
</dbReference>
<organism evidence="9 10">
    <name type="scientific">Cellulosimicrobium funkei</name>
    <dbReference type="NCBI Taxonomy" id="264251"/>
    <lineage>
        <taxon>Bacteria</taxon>
        <taxon>Bacillati</taxon>
        <taxon>Actinomycetota</taxon>
        <taxon>Actinomycetes</taxon>
        <taxon>Micrococcales</taxon>
        <taxon>Promicromonosporaceae</taxon>
        <taxon>Cellulosimicrobium</taxon>
    </lineage>
</organism>
<dbReference type="Gene3D" id="1.10.579.10">
    <property type="entry name" value="DNA Cyclobutane Dipyrimidine Photolyase, subunit A, domain 3"/>
    <property type="match status" value="1"/>
</dbReference>
<name>A0A0H2KND9_9MICO</name>
<feature type="domain" description="Photolyase/cryptochrome alpha/beta" evidence="8">
    <location>
        <begin position="1"/>
        <end position="129"/>
    </location>
</feature>
<dbReference type="PROSITE" id="PS00691">
    <property type="entry name" value="DNA_PHOTOLYASES_1_2"/>
    <property type="match status" value="1"/>
</dbReference>
<evidence type="ECO:0000256" key="5">
    <source>
        <dbReference type="PIRSR" id="PIRSR602081-2"/>
    </source>
</evidence>
<proteinExistence type="inferred from homology"/>
<dbReference type="PANTHER" id="PTHR11455">
    <property type="entry name" value="CRYPTOCHROME"/>
    <property type="match status" value="1"/>
</dbReference>
<keyword evidence="3 6" id="KW-0157">Chromophore</keyword>
<feature type="binding site" evidence="4">
    <location>
        <position position="211"/>
    </location>
    <ligand>
        <name>FAD</name>
        <dbReference type="ChEBI" id="CHEBI:57692"/>
    </ligand>
</feature>
<dbReference type="GO" id="GO:0009416">
    <property type="term" value="P:response to light stimulus"/>
    <property type="evidence" value="ECO:0007669"/>
    <property type="project" value="TreeGrafter"/>
</dbReference>
<dbReference type="GO" id="GO:0071949">
    <property type="term" value="F:FAD binding"/>
    <property type="evidence" value="ECO:0007669"/>
    <property type="project" value="TreeGrafter"/>
</dbReference>
<dbReference type="InterPro" id="IPR036134">
    <property type="entry name" value="Crypto/Photolyase_FAD-like_sf"/>
</dbReference>
<keyword evidence="2 4" id="KW-0274">FAD</keyword>
<keyword evidence="9" id="KW-0456">Lyase</keyword>
<dbReference type="STRING" id="264251.FB00_08835"/>
<feature type="site" description="Electron transfer via tryptophanyl radical" evidence="5">
    <location>
        <position position="351"/>
    </location>
</feature>
<feature type="region of interest" description="Disordered" evidence="7">
    <location>
        <begin position="164"/>
        <end position="186"/>
    </location>
</feature>
<feature type="binding site" evidence="4">
    <location>
        <position position="261"/>
    </location>
    <ligand>
        <name>FAD</name>
        <dbReference type="ChEBI" id="CHEBI:57692"/>
    </ligand>
</feature>
<dbReference type="PANTHER" id="PTHR11455:SF9">
    <property type="entry name" value="CRYPTOCHROME CIRCADIAN CLOCK 5 ISOFORM X1"/>
    <property type="match status" value="1"/>
</dbReference>
<dbReference type="SUPFAM" id="SSF52425">
    <property type="entry name" value="Cryptochrome/photolyase, N-terminal domain"/>
    <property type="match status" value="1"/>
</dbReference>
<dbReference type="InterPro" id="IPR005101">
    <property type="entry name" value="Cryptochr/Photolyase_FAD-bd"/>
</dbReference>
<comment type="similarity">
    <text evidence="6">Belongs to the DNA photolyase family.</text>
</comment>
<feature type="site" description="Electron transfer via tryptophanyl radical" evidence="5">
    <location>
        <position position="374"/>
    </location>
</feature>
<dbReference type="GO" id="GO:0003904">
    <property type="term" value="F:deoxyribodipyrimidine photo-lyase activity"/>
    <property type="evidence" value="ECO:0007669"/>
    <property type="project" value="TreeGrafter"/>
</dbReference>
<feature type="binding site" evidence="4">
    <location>
        <begin position="364"/>
        <end position="366"/>
    </location>
    <ligand>
        <name>FAD</name>
        <dbReference type="ChEBI" id="CHEBI:57692"/>
    </ligand>
</feature>
<dbReference type="InterPro" id="IPR018394">
    <property type="entry name" value="DNA_photolyase_1_CS_C"/>
</dbReference>
<dbReference type="PRINTS" id="PR00147">
    <property type="entry name" value="DNAPHOTLYASE"/>
</dbReference>
<dbReference type="Gene3D" id="1.25.40.80">
    <property type="match status" value="1"/>
</dbReference>
<evidence type="ECO:0000256" key="1">
    <source>
        <dbReference type="ARBA" id="ARBA00022630"/>
    </source>
</evidence>